<feature type="region of interest" description="Disordered" evidence="1">
    <location>
        <begin position="140"/>
        <end position="215"/>
    </location>
</feature>
<proteinExistence type="predicted"/>
<feature type="region of interest" description="Disordered" evidence="1">
    <location>
        <begin position="27"/>
        <end position="47"/>
    </location>
</feature>
<dbReference type="Proteomes" id="UP000660247">
    <property type="component" value="Unassembled WGS sequence"/>
</dbReference>
<evidence type="ECO:0000256" key="1">
    <source>
        <dbReference type="SAM" id="MobiDB-lite"/>
    </source>
</evidence>
<evidence type="ECO:0000313" key="2">
    <source>
        <dbReference type="EMBL" id="NWI68829.1"/>
    </source>
</evidence>
<dbReference type="OrthoDB" id="8443315at2759"/>
<keyword evidence="3" id="KW-1185">Reference proteome</keyword>
<dbReference type="GO" id="GO:0045143">
    <property type="term" value="P:homologous chromosome segregation"/>
    <property type="evidence" value="ECO:0007669"/>
    <property type="project" value="TreeGrafter"/>
</dbReference>
<organism evidence="2 3">
    <name type="scientific">Todus mexicanus</name>
    <name type="common">Puerto Rican tody</name>
    <dbReference type="NCBI Taxonomy" id="135184"/>
    <lineage>
        <taxon>Eukaryota</taxon>
        <taxon>Metazoa</taxon>
        <taxon>Chordata</taxon>
        <taxon>Craniata</taxon>
        <taxon>Vertebrata</taxon>
        <taxon>Euteleostomi</taxon>
        <taxon>Archelosauria</taxon>
        <taxon>Archosauria</taxon>
        <taxon>Dinosauria</taxon>
        <taxon>Saurischia</taxon>
        <taxon>Theropoda</taxon>
        <taxon>Coelurosauria</taxon>
        <taxon>Aves</taxon>
        <taxon>Neognathae</taxon>
        <taxon>Neoaves</taxon>
        <taxon>Telluraves</taxon>
        <taxon>Coraciimorphae</taxon>
        <taxon>Coraciiformes</taxon>
        <taxon>Todidae</taxon>
        <taxon>Todus</taxon>
    </lineage>
</organism>
<dbReference type="GO" id="GO:0010789">
    <property type="term" value="P:meiotic sister chromatid cohesion involved in meiosis I"/>
    <property type="evidence" value="ECO:0007669"/>
    <property type="project" value="TreeGrafter"/>
</dbReference>
<dbReference type="GO" id="GO:0000776">
    <property type="term" value="C:kinetochore"/>
    <property type="evidence" value="ECO:0007669"/>
    <property type="project" value="InterPro"/>
</dbReference>
<feature type="compositionally biased region" description="Basic residues" evidence="1">
    <location>
        <begin position="163"/>
        <end position="175"/>
    </location>
</feature>
<dbReference type="GO" id="GO:0016321">
    <property type="term" value="P:female meiosis chromosome segregation"/>
    <property type="evidence" value="ECO:0007669"/>
    <property type="project" value="TreeGrafter"/>
</dbReference>
<dbReference type="PANTHER" id="PTHR38006:SF1">
    <property type="entry name" value="MEIOSIS-SPECIFIC KINETOCHORE PROTEIN"/>
    <property type="match status" value="1"/>
</dbReference>
<dbReference type="AlphaFoldDB" id="A0A851DFC4"/>
<dbReference type="InterPro" id="IPR034545">
    <property type="entry name" value="Meikin"/>
</dbReference>
<feature type="non-terminal residue" evidence="2">
    <location>
        <position position="215"/>
    </location>
</feature>
<dbReference type="PANTHER" id="PTHR38006">
    <property type="entry name" value="MEIOSIS-SPECIFIC KINETOCHORE PROTEIN"/>
    <property type="match status" value="1"/>
</dbReference>
<feature type="compositionally biased region" description="Low complexity" evidence="1">
    <location>
        <begin position="27"/>
        <end position="36"/>
    </location>
</feature>
<protein>
    <submittedName>
        <fullName evidence="2">MEIKN protein</fullName>
    </submittedName>
</protein>
<reference evidence="2" key="1">
    <citation type="submission" date="2019-10" db="EMBL/GenBank/DDBJ databases">
        <title>Bird 10,000 Genomes (B10K) Project - Family phase.</title>
        <authorList>
            <person name="Zhang G."/>
        </authorList>
    </citation>
    <scope>NUCLEOTIDE SEQUENCE</scope>
    <source>
        <strain evidence="2">B10K-DU-002-69</strain>
        <tissue evidence="2">Muscle</tissue>
    </source>
</reference>
<accession>A0A851DFC4</accession>
<dbReference type="EMBL" id="WEIS01073209">
    <property type="protein sequence ID" value="NWI68829.1"/>
    <property type="molecule type" value="Genomic_DNA"/>
</dbReference>
<name>A0A851DFC4_TODME</name>
<dbReference type="GO" id="GO:0051754">
    <property type="term" value="P:meiotic sister chromatid cohesion, centromeric"/>
    <property type="evidence" value="ECO:0007669"/>
    <property type="project" value="InterPro"/>
</dbReference>
<dbReference type="GO" id="GO:0007060">
    <property type="term" value="P:male meiosis chromosome segregation"/>
    <property type="evidence" value="ECO:0007669"/>
    <property type="project" value="TreeGrafter"/>
</dbReference>
<feature type="non-terminal residue" evidence="2">
    <location>
        <position position="1"/>
    </location>
</feature>
<sequence>MTLPTGVSTFLLECLDVDSTVDYNTSTSGSLSSHSSPETFRFEGSEGSGFYPEDLDKYRNSTLLDSSKAVAIDKIPQISNLSAILGNSCLRHLNIRINRFTLNARNLSCGLLSQSELICWKFITGKKVCKITATQERTPDLKSGTRCSSSLGPERKPDNQTAKSKRLKLKKKGRKSTTLGEGASSVSQPDAPGTAAARSGGVTAEVLPSERTDAV</sequence>
<comment type="caution">
    <text evidence="2">The sequence shown here is derived from an EMBL/GenBank/DDBJ whole genome shotgun (WGS) entry which is preliminary data.</text>
</comment>
<evidence type="ECO:0000313" key="3">
    <source>
        <dbReference type="Proteomes" id="UP000660247"/>
    </source>
</evidence>
<gene>
    <name evidence="2" type="primary">Meikin</name>
    <name evidence="2" type="ORF">TODMEX_R06934</name>
</gene>